<feature type="binding site" evidence="6">
    <location>
        <position position="237"/>
    </location>
    <ligand>
        <name>a divalent metal cation</name>
        <dbReference type="ChEBI" id="CHEBI:60240"/>
        <label>2</label>
        <note>catalytic</note>
    </ligand>
</feature>
<dbReference type="STRING" id="1817825.A2720_02855"/>
<gene>
    <name evidence="6" type="primary">map</name>
    <name evidence="9" type="ORF">A2720_02855</name>
</gene>
<evidence type="ECO:0000256" key="7">
    <source>
        <dbReference type="RuleBase" id="RU003653"/>
    </source>
</evidence>
<organism evidence="9 10">
    <name type="scientific">Candidatus Doudnabacteria bacterium RIFCSPHIGHO2_01_FULL_46_24</name>
    <dbReference type="NCBI Taxonomy" id="1817825"/>
    <lineage>
        <taxon>Bacteria</taxon>
        <taxon>Candidatus Doudnaibacteriota</taxon>
    </lineage>
</organism>
<feature type="binding site" evidence="6">
    <location>
        <position position="206"/>
    </location>
    <ligand>
        <name>a divalent metal cation</name>
        <dbReference type="ChEBI" id="CHEBI:60240"/>
        <label>2</label>
        <note>catalytic</note>
    </ligand>
</feature>
<dbReference type="Gene3D" id="3.90.230.10">
    <property type="entry name" value="Creatinase/methionine aminopeptidase superfamily"/>
    <property type="match status" value="1"/>
</dbReference>
<name>A0A1F5NUV6_9BACT</name>
<dbReference type="PANTHER" id="PTHR43330:SF27">
    <property type="entry name" value="METHIONINE AMINOPEPTIDASE"/>
    <property type="match status" value="1"/>
</dbReference>
<evidence type="ECO:0000313" key="10">
    <source>
        <dbReference type="Proteomes" id="UP000178892"/>
    </source>
</evidence>
<comment type="caution">
    <text evidence="9">The sequence shown here is derived from an EMBL/GenBank/DDBJ whole genome shotgun (WGS) entry which is preliminary data.</text>
</comment>
<keyword evidence="4 6" id="KW-0479">Metal-binding</keyword>
<evidence type="ECO:0000313" key="9">
    <source>
        <dbReference type="EMBL" id="OGE81456.1"/>
    </source>
</evidence>
<keyword evidence="5 6" id="KW-0378">Hydrolase</keyword>
<sequence>MITSDPKELDLLRQSGRILAKTLAIAQAHVRPGVSALELDQIAEQEIRSSGACSAFKNYSSMKGQKPFPASLCVSVNDEVVHGIPSKDKILRQGDIVGLDLGVVYQGFYTDAAVTVAVGKVDIESLRLIETARIALKTALKVRAGDFTGDIGQTIEEVARQNKFNVVRELVGHGVGKSVHEDPEVPCYGKSGTGTKLVSGMVLAIEPMINAGAWKVIFTDDGWTVKTADGSRSAHFEHTVIVTENGCETLTNMV</sequence>
<protein>
    <recommendedName>
        <fullName evidence="6 7">Methionine aminopeptidase</fullName>
        <shortName evidence="6">MAP</shortName>
        <shortName evidence="6">MetAP</shortName>
        <ecNumber evidence="6 7">3.4.11.18</ecNumber>
    </recommendedName>
    <alternativeName>
        <fullName evidence="6">Peptidase M</fullName>
    </alternativeName>
</protein>
<dbReference type="GO" id="GO:0005829">
    <property type="term" value="C:cytosol"/>
    <property type="evidence" value="ECO:0007669"/>
    <property type="project" value="TreeGrafter"/>
</dbReference>
<dbReference type="Proteomes" id="UP000178892">
    <property type="component" value="Unassembled WGS sequence"/>
</dbReference>
<feature type="binding site" evidence="6">
    <location>
        <position position="111"/>
    </location>
    <ligand>
        <name>a divalent metal cation</name>
        <dbReference type="ChEBI" id="CHEBI:60240"/>
        <label>2</label>
        <note>catalytic</note>
    </ligand>
</feature>
<accession>A0A1F5NUV6</accession>
<dbReference type="GO" id="GO:0004239">
    <property type="term" value="F:initiator methionyl aminopeptidase activity"/>
    <property type="evidence" value="ECO:0007669"/>
    <property type="project" value="UniProtKB-UniRule"/>
</dbReference>
<dbReference type="InterPro" id="IPR036005">
    <property type="entry name" value="Creatinase/aminopeptidase-like"/>
</dbReference>
<dbReference type="HAMAP" id="MF_01974">
    <property type="entry name" value="MetAP_1"/>
    <property type="match status" value="1"/>
</dbReference>
<evidence type="ECO:0000259" key="8">
    <source>
        <dbReference type="Pfam" id="PF00557"/>
    </source>
</evidence>
<keyword evidence="2 6" id="KW-0031">Aminopeptidase</keyword>
<dbReference type="GO" id="GO:0046872">
    <property type="term" value="F:metal ion binding"/>
    <property type="evidence" value="ECO:0007669"/>
    <property type="project" value="UniProtKB-UniRule"/>
</dbReference>
<comment type="subunit">
    <text evidence="6">Monomer.</text>
</comment>
<evidence type="ECO:0000256" key="2">
    <source>
        <dbReference type="ARBA" id="ARBA00022438"/>
    </source>
</evidence>
<dbReference type="CDD" id="cd01086">
    <property type="entry name" value="MetAP1"/>
    <property type="match status" value="1"/>
</dbReference>
<dbReference type="EMBL" id="MFEL01000008">
    <property type="protein sequence ID" value="OGE81456.1"/>
    <property type="molecule type" value="Genomic_DNA"/>
</dbReference>
<reference evidence="9 10" key="1">
    <citation type="journal article" date="2016" name="Nat. Commun.">
        <title>Thousands of microbial genomes shed light on interconnected biogeochemical processes in an aquifer system.</title>
        <authorList>
            <person name="Anantharaman K."/>
            <person name="Brown C.T."/>
            <person name="Hug L.A."/>
            <person name="Sharon I."/>
            <person name="Castelle C.J."/>
            <person name="Probst A.J."/>
            <person name="Thomas B.C."/>
            <person name="Singh A."/>
            <person name="Wilkins M.J."/>
            <person name="Karaoz U."/>
            <person name="Brodie E.L."/>
            <person name="Williams K.H."/>
            <person name="Hubbard S.S."/>
            <person name="Banfield J.F."/>
        </authorList>
    </citation>
    <scope>NUCLEOTIDE SEQUENCE [LARGE SCALE GENOMIC DNA]</scope>
</reference>
<feature type="binding site" evidence="6">
    <location>
        <position position="82"/>
    </location>
    <ligand>
        <name>substrate</name>
    </ligand>
</feature>
<comment type="catalytic activity">
    <reaction evidence="6 7">
        <text>Release of N-terminal amino acids, preferentially methionine, from peptides and arylamides.</text>
        <dbReference type="EC" id="3.4.11.18"/>
    </reaction>
</comment>
<comment type="function">
    <text evidence="1 6">Removes the N-terminal methionine from nascent proteins. The N-terminal methionine is often cleaved when the second residue in the primary sequence is small and uncharged (Met-Ala-, Cys, Gly, Pro, Ser, Thr, or Val). Requires deformylation of the N(alpha)-formylated initiator methionine before it can be hydrolyzed.</text>
</comment>
<comment type="cofactor">
    <cofactor evidence="6">
        <name>Co(2+)</name>
        <dbReference type="ChEBI" id="CHEBI:48828"/>
    </cofactor>
    <cofactor evidence="6">
        <name>Zn(2+)</name>
        <dbReference type="ChEBI" id="CHEBI:29105"/>
    </cofactor>
    <cofactor evidence="6">
        <name>Mn(2+)</name>
        <dbReference type="ChEBI" id="CHEBI:29035"/>
    </cofactor>
    <cofactor evidence="6">
        <name>Fe(2+)</name>
        <dbReference type="ChEBI" id="CHEBI:29033"/>
    </cofactor>
    <text evidence="6">Binds 2 divalent metal cations per subunit. Has a high-affinity and a low affinity metal-binding site. The true nature of the physiological cofactor is under debate. The enzyme is active with cobalt, zinc, manganese or divalent iron ions. Most likely, methionine aminopeptidases function as mononuclear Fe(2+)-metalloproteases under physiological conditions, and the catalytically relevant metal-binding site has been assigned to the histidine-containing high-affinity site.</text>
</comment>
<feature type="domain" description="Peptidase M24" evidence="8">
    <location>
        <begin position="11"/>
        <end position="244"/>
    </location>
</feature>
<dbReference type="GO" id="GO:0006508">
    <property type="term" value="P:proteolysis"/>
    <property type="evidence" value="ECO:0007669"/>
    <property type="project" value="UniProtKB-KW"/>
</dbReference>
<feature type="binding site" evidence="6">
    <location>
        <position position="100"/>
    </location>
    <ligand>
        <name>a divalent metal cation</name>
        <dbReference type="ChEBI" id="CHEBI:60240"/>
        <label>1</label>
    </ligand>
</feature>
<keyword evidence="3 6" id="KW-0645">Protease</keyword>
<dbReference type="PRINTS" id="PR00599">
    <property type="entry name" value="MAPEPTIDASE"/>
</dbReference>
<dbReference type="Pfam" id="PF00557">
    <property type="entry name" value="Peptidase_M24"/>
    <property type="match status" value="1"/>
</dbReference>
<evidence type="ECO:0000256" key="4">
    <source>
        <dbReference type="ARBA" id="ARBA00022723"/>
    </source>
</evidence>
<comment type="similarity">
    <text evidence="6">Belongs to the peptidase M24A family. Methionine aminopeptidase type 1 subfamily.</text>
</comment>
<dbReference type="GO" id="GO:0070006">
    <property type="term" value="F:metalloaminopeptidase activity"/>
    <property type="evidence" value="ECO:0007669"/>
    <property type="project" value="UniProtKB-UniRule"/>
</dbReference>
<dbReference type="EC" id="3.4.11.18" evidence="6 7"/>
<dbReference type="InterPro" id="IPR001714">
    <property type="entry name" value="Pept_M24_MAP"/>
</dbReference>
<dbReference type="InterPro" id="IPR000994">
    <property type="entry name" value="Pept_M24"/>
</dbReference>
<dbReference type="PANTHER" id="PTHR43330">
    <property type="entry name" value="METHIONINE AMINOPEPTIDASE"/>
    <property type="match status" value="1"/>
</dbReference>
<evidence type="ECO:0000256" key="5">
    <source>
        <dbReference type="ARBA" id="ARBA00022801"/>
    </source>
</evidence>
<proteinExistence type="inferred from homology"/>
<dbReference type="SUPFAM" id="SSF55920">
    <property type="entry name" value="Creatinase/aminopeptidase"/>
    <property type="match status" value="1"/>
</dbReference>
<dbReference type="NCBIfam" id="TIGR00500">
    <property type="entry name" value="met_pdase_I"/>
    <property type="match status" value="1"/>
</dbReference>
<evidence type="ECO:0000256" key="1">
    <source>
        <dbReference type="ARBA" id="ARBA00002521"/>
    </source>
</evidence>
<feature type="binding site" evidence="6">
    <location>
        <position position="111"/>
    </location>
    <ligand>
        <name>a divalent metal cation</name>
        <dbReference type="ChEBI" id="CHEBI:60240"/>
        <label>1</label>
    </ligand>
</feature>
<dbReference type="AlphaFoldDB" id="A0A1F5NUV6"/>
<evidence type="ECO:0000256" key="6">
    <source>
        <dbReference type="HAMAP-Rule" id="MF_01974"/>
    </source>
</evidence>
<dbReference type="InterPro" id="IPR002467">
    <property type="entry name" value="Pept_M24A_MAP1"/>
</dbReference>
<feature type="binding site" evidence="6">
    <location>
        <position position="180"/>
    </location>
    <ligand>
        <name>substrate</name>
    </ligand>
</feature>
<evidence type="ECO:0000256" key="3">
    <source>
        <dbReference type="ARBA" id="ARBA00022670"/>
    </source>
</evidence>
<feature type="binding site" evidence="6">
    <location>
        <position position="237"/>
    </location>
    <ligand>
        <name>a divalent metal cation</name>
        <dbReference type="ChEBI" id="CHEBI:60240"/>
        <label>1</label>
    </ligand>
</feature>
<feature type="binding site" evidence="6">
    <location>
        <position position="173"/>
    </location>
    <ligand>
        <name>a divalent metal cation</name>
        <dbReference type="ChEBI" id="CHEBI:60240"/>
        <label>2</label>
        <note>catalytic</note>
    </ligand>
</feature>